<sequence>MNAMTKKTRQPGWWYPYIFVAGFGVVLAVNGTLAYFATSTFTGISTTDAYEKGRLYNQNLALAKAQAEMGWQVDTKLVPASTADGHKVDVRISYRDRDGKGVDGLKVTAGMVRPTVAGYDHEVALPSMGGGVYGGVFALPLAGVWDMDVAAVGEGVAYQHAQRFVIP</sequence>
<proteinExistence type="predicted"/>
<name>A4U3A7_9PROT</name>
<dbReference type="Pfam" id="PF05751">
    <property type="entry name" value="FixH"/>
    <property type="match status" value="1"/>
</dbReference>
<dbReference type="EMBL" id="CU459003">
    <property type="protein sequence ID" value="CAM77364.1"/>
    <property type="molecule type" value="Genomic_DNA"/>
</dbReference>
<evidence type="ECO:0000256" key="1">
    <source>
        <dbReference type="SAM" id="Phobius"/>
    </source>
</evidence>
<keyword evidence="1" id="KW-1133">Transmembrane helix</keyword>
<evidence type="ECO:0000313" key="2">
    <source>
        <dbReference type="EMBL" id="CAM77364.1"/>
    </source>
</evidence>
<reference evidence="2" key="1">
    <citation type="journal article" date="2007" name="J. Bacteriol.">
        <title>Comparative genome analysis of four magnetotactic bacteria reveals a complex set of group-specific genes implicated in magnetosome biomineralization and function.</title>
        <authorList>
            <person name="Richter M."/>
            <person name="Kube M."/>
            <person name="Bazylinski D.A."/>
            <person name="Lombardot T."/>
            <person name="Gloeckner F.O."/>
            <person name="Reinhardt R."/>
            <person name="Schueler D."/>
        </authorList>
    </citation>
    <scope>NUCLEOTIDE SEQUENCE</scope>
    <source>
        <strain evidence="2">MSR-1</strain>
    </source>
</reference>
<accession>A4U3A7</accession>
<keyword evidence="1" id="KW-0472">Membrane</keyword>
<dbReference type="InterPro" id="IPR008620">
    <property type="entry name" value="FixH"/>
</dbReference>
<gene>
    <name evidence="2" type="primary">fixH</name>
    <name evidence="2" type="ORF">MGR_2550</name>
</gene>
<keyword evidence="1" id="KW-0812">Transmembrane</keyword>
<dbReference type="AlphaFoldDB" id="A4U3A7"/>
<feature type="transmembrane region" description="Helical" evidence="1">
    <location>
        <begin position="12"/>
        <end position="37"/>
    </location>
</feature>
<organism evidence="2">
    <name type="scientific">Magnetospirillum gryphiswaldense</name>
    <dbReference type="NCBI Taxonomy" id="55518"/>
    <lineage>
        <taxon>Bacteria</taxon>
        <taxon>Pseudomonadati</taxon>
        <taxon>Pseudomonadota</taxon>
        <taxon>Alphaproteobacteria</taxon>
        <taxon>Rhodospirillales</taxon>
        <taxon>Rhodospirillaceae</taxon>
        <taxon>Magnetospirillum</taxon>
    </lineage>
</organism>
<protein>
    <submittedName>
        <fullName evidence="2">Nitrogen fixation protein FixH</fullName>
    </submittedName>
</protein>